<name>A0ABR1ZXB7_9ROSI</name>
<evidence type="ECO:0000313" key="2">
    <source>
        <dbReference type="Proteomes" id="UP001396334"/>
    </source>
</evidence>
<accession>A0ABR1ZXB7</accession>
<gene>
    <name evidence="1" type="ORF">V6N11_031071</name>
</gene>
<keyword evidence="2" id="KW-1185">Reference proteome</keyword>
<reference evidence="1 2" key="1">
    <citation type="journal article" date="2024" name="G3 (Bethesda)">
        <title>Genome assembly of Hibiscus sabdariffa L. provides insights into metabolisms of medicinal natural products.</title>
        <authorList>
            <person name="Kim T."/>
        </authorList>
    </citation>
    <scope>NUCLEOTIDE SEQUENCE [LARGE SCALE GENOMIC DNA]</scope>
    <source>
        <strain evidence="1">TK-2024</strain>
        <tissue evidence="1">Old leaves</tissue>
    </source>
</reference>
<evidence type="ECO:0000313" key="1">
    <source>
        <dbReference type="EMBL" id="KAK8485048.1"/>
    </source>
</evidence>
<organism evidence="1 2">
    <name type="scientific">Hibiscus sabdariffa</name>
    <name type="common">roselle</name>
    <dbReference type="NCBI Taxonomy" id="183260"/>
    <lineage>
        <taxon>Eukaryota</taxon>
        <taxon>Viridiplantae</taxon>
        <taxon>Streptophyta</taxon>
        <taxon>Embryophyta</taxon>
        <taxon>Tracheophyta</taxon>
        <taxon>Spermatophyta</taxon>
        <taxon>Magnoliopsida</taxon>
        <taxon>eudicotyledons</taxon>
        <taxon>Gunneridae</taxon>
        <taxon>Pentapetalae</taxon>
        <taxon>rosids</taxon>
        <taxon>malvids</taxon>
        <taxon>Malvales</taxon>
        <taxon>Malvaceae</taxon>
        <taxon>Malvoideae</taxon>
        <taxon>Hibiscus</taxon>
    </lineage>
</organism>
<sequence>MRHCYQGPDEQSPESGLESIELPIEISILDQRGYLQYGLPNTCEDILAIARINFAGYGAPYSEETNDFKHRRGTFLCPSIASPGFDCPET</sequence>
<proteinExistence type="predicted"/>
<dbReference type="EMBL" id="JBBPBN010000521">
    <property type="protein sequence ID" value="KAK8485048.1"/>
    <property type="molecule type" value="Genomic_DNA"/>
</dbReference>
<dbReference type="Proteomes" id="UP001396334">
    <property type="component" value="Unassembled WGS sequence"/>
</dbReference>
<protein>
    <submittedName>
        <fullName evidence="1">Uncharacterized protein</fullName>
    </submittedName>
</protein>
<comment type="caution">
    <text evidence="1">The sequence shown here is derived from an EMBL/GenBank/DDBJ whole genome shotgun (WGS) entry which is preliminary data.</text>
</comment>